<evidence type="ECO:0000256" key="1">
    <source>
        <dbReference type="ARBA" id="ARBA00006484"/>
    </source>
</evidence>
<dbReference type="Gene3D" id="3.40.50.720">
    <property type="entry name" value="NAD(P)-binding Rossmann-like Domain"/>
    <property type="match status" value="1"/>
</dbReference>
<dbReference type="SUPFAM" id="SSF51735">
    <property type="entry name" value="NAD(P)-binding Rossmann-fold domains"/>
    <property type="match status" value="1"/>
</dbReference>
<comment type="similarity">
    <text evidence="1">Belongs to the short-chain dehydrogenases/reductases (SDR) family.</text>
</comment>
<sequence length="229" mass="23923">MLRALVTGVSSGIGAAIALELLESGYHVTGLSRRRPDIPAAHSEPFDWVQADLGDLASLEVLARGLPVPRVFVYAAGFMQTGALGELDPRDLAGMLAVHLQAPSLLLNEFAPAMERGSRVVLIGSRTMAGVSGKSQYLATKSALVGLSRSWAIELADRAITCNVVAPGLTDTPMMVDRRRAGVPPQMLPLGALVDPRDVAARVGFLTGDRGKSITGQVLTICGGASLKG</sequence>
<proteinExistence type="inferred from homology"/>
<evidence type="ECO:0000313" key="4">
    <source>
        <dbReference type="Proteomes" id="UP001195422"/>
    </source>
</evidence>
<dbReference type="CDD" id="cd05233">
    <property type="entry name" value="SDR_c"/>
    <property type="match status" value="1"/>
</dbReference>
<dbReference type="PRINTS" id="PR00081">
    <property type="entry name" value="GDHRDH"/>
</dbReference>
<name>A0ABS4XM91_GLUPR</name>
<dbReference type="Proteomes" id="UP001195422">
    <property type="component" value="Unassembled WGS sequence"/>
</dbReference>
<organism evidence="3 4">
    <name type="scientific">Glutamicibacter protophormiae</name>
    <name type="common">Brevibacterium protophormiae</name>
    <dbReference type="NCBI Taxonomy" id="37930"/>
    <lineage>
        <taxon>Bacteria</taxon>
        <taxon>Bacillati</taxon>
        <taxon>Actinomycetota</taxon>
        <taxon>Actinomycetes</taxon>
        <taxon>Micrococcales</taxon>
        <taxon>Micrococcaceae</taxon>
        <taxon>Glutamicibacter</taxon>
    </lineage>
</organism>
<evidence type="ECO:0000313" key="3">
    <source>
        <dbReference type="EMBL" id="MBP2397631.1"/>
    </source>
</evidence>
<dbReference type="PANTHER" id="PTHR43477:SF1">
    <property type="entry name" value="DIHYDROANTICAPSIN 7-DEHYDROGENASE"/>
    <property type="match status" value="1"/>
</dbReference>
<comment type="caution">
    <text evidence="3">The sequence shown here is derived from an EMBL/GenBank/DDBJ whole genome shotgun (WGS) entry which is preliminary data.</text>
</comment>
<dbReference type="InterPro" id="IPR036291">
    <property type="entry name" value="NAD(P)-bd_dom_sf"/>
</dbReference>
<evidence type="ECO:0000256" key="2">
    <source>
        <dbReference type="ARBA" id="ARBA00023002"/>
    </source>
</evidence>
<dbReference type="InterPro" id="IPR002347">
    <property type="entry name" value="SDR_fam"/>
</dbReference>
<accession>A0ABS4XM91</accession>
<keyword evidence="2" id="KW-0560">Oxidoreductase</keyword>
<keyword evidence="4" id="KW-1185">Reference proteome</keyword>
<gene>
    <name evidence="3" type="ORF">JOF39_000712</name>
</gene>
<dbReference type="RefSeq" id="WP_188950198.1">
    <property type="nucleotide sequence ID" value="NZ_BMPH01000021.1"/>
</dbReference>
<dbReference type="PANTHER" id="PTHR43477">
    <property type="entry name" value="DIHYDROANTICAPSIN 7-DEHYDROGENASE"/>
    <property type="match status" value="1"/>
</dbReference>
<dbReference type="InterPro" id="IPR051122">
    <property type="entry name" value="SDR_DHRS6-like"/>
</dbReference>
<dbReference type="EMBL" id="JAGIOJ010000001">
    <property type="protein sequence ID" value="MBP2397631.1"/>
    <property type="molecule type" value="Genomic_DNA"/>
</dbReference>
<reference evidence="3 4" key="1">
    <citation type="submission" date="2021-03" db="EMBL/GenBank/DDBJ databases">
        <title>Sequencing the genomes of 1000 actinobacteria strains.</title>
        <authorList>
            <person name="Klenk H.-P."/>
        </authorList>
    </citation>
    <scope>NUCLEOTIDE SEQUENCE [LARGE SCALE GENOMIC DNA]</scope>
    <source>
        <strain evidence="3 4">DSM 20168</strain>
    </source>
</reference>
<protein>
    <submittedName>
        <fullName evidence="3">NAD(P)-dependent dehydrogenase (Short-subunit alcohol dehydrogenase family)</fullName>
    </submittedName>
</protein>
<dbReference type="Pfam" id="PF13561">
    <property type="entry name" value="adh_short_C2"/>
    <property type="match status" value="1"/>
</dbReference>